<reference evidence="7 8" key="1">
    <citation type="journal article" date="2021" name="Commun. Biol.">
        <title>The genome of Shorea leprosula (Dipterocarpaceae) highlights the ecological relevance of drought in aseasonal tropical rainforests.</title>
        <authorList>
            <person name="Ng K.K.S."/>
            <person name="Kobayashi M.J."/>
            <person name="Fawcett J.A."/>
            <person name="Hatakeyama M."/>
            <person name="Paape T."/>
            <person name="Ng C.H."/>
            <person name="Ang C.C."/>
            <person name="Tnah L.H."/>
            <person name="Lee C.T."/>
            <person name="Nishiyama T."/>
            <person name="Sese J."/>
            <person name="O'Brien M.J."/>
            <person name="Copetti D."/>
            <person name="Mohd Noor M.I."/>
            <person name="Ong R.C."/>
            <person name="Putra M."/>
            <person name="Sireger I.Z."/>
            <person name="Indrioko S."/>
            <person name="Kosugi Y."/>
            <person name="Izuno A."/>
            <person name="Isagi Y."/>
            <person name="Lee S.L."/>
            <person name="Shimizu K.K."/>
        </authorList>
    </citation>
    <scope>NUCLEOTIDE SEQUENCE [LARGE SCALE GENOMIC DNA]</scope>
    <source>
        <strain evidence="7">214</strain>
    </source>
</reference>
<accession>A0AAV5LJE5</accession>
<feature type="region of interest" description="Disordered" evidence="4">
    <location>
        <begin position="1"/>
        <end position="23"/>
    </location>
</feature>
<evidence type="ECO:0000256" key="2">
    <source>
        <dbReference type="ARBA" id="ARBA00022729"/>
    </source>
</evidence>
<dbReference type="InterPro" id="IPR010259">
    <property type="entry name" value="S8pro/Inhibitor_I9"/>
</dbReference>
<evidence type="ECO:0000313" key="8">
    <source>
        <dbReference type="Proteomes" id="UP001054252"/>
    </source>
</evidence>
<dbReference type="GO" id="GO:0006508">
    <property type="term" value="P:proteolysis"/>
    <property type="evidence" value="ECO:0007669"/>
    <property type="project" value="InterPro"/>
</dbReference>
<dbReference type="Proteomes" id="UP001054252">
    <property type="component" value="Unassembled WGS sequence"/>
</dbReference>
<dbReference type="CDD" id="cd09272">
    <property type="entry name" value="RNase_HI_RT_Ty1"/>
    <property type="match status" value="1"/>
</dbReference>
<name>A0AAV5LJE5_9ROSI</name>
<comment type="caution">
    <text evidence="3">Lacks conserved residue(s) required for the propagation of feature annotation.</text>
</comment>
<dbReference type="InterPro" id="IPR045051">
    <property type="entry name" value="SBT"/>
</dbReference>
<feature type="compositionally biased region" description="Low complexity" evidence="4">
    <location>
        <begin position="318"/>
        <end position="340"/>
    </location>
</feature>
<keyword evidence="8" id="KW-1185">Reference proteome</keyword>
<proteinExistence type="inferred from homology"/>
<dbReference type="Gene3D" id="3.30.70.80">
    <property type="entry name" value="Peptidase S8 propeptide/proteinase inhibitor I9"/>
    <property type="match status" value="1"/>
</dbReference>
<gene>
    <name evidence="7" type="ORF">SLEP1_g45527</name>
</gene>
<dbReference type="PANTHER" id="PTHR10795">
    <property type="entry name" value="PROPROTEIN CONVERTASE SUBTILISIN/KEXIN"/>
    <property type="match status" value="1"/>
</dbReference>
<sequence length="831" mass="90256">MDTHDESPNSAASKTSPNSTATVLNPGFTKNPLSFNSAAFPVKLTPTNYMPWRAQFTSLIVGYELDGYLDGRNPCPVATKPEYSSWARQDQLLQHALITSISESITPYIVITLKERLQNMRRDSRSVAAYLRDLKTVADELESIDRPLNDDDLTVYETLIALLAATLNRLLGKWQILPPSLLLFFYDCLLDSGANNHVTTDLANLALHSEYNGLDELHIGDESGLKITHSTVSHLPFDFLPAGESLTPSSPALDLSTLLLPLHSPTGAPHELMAQVVPVLATASSSVLSPPTQSPASSRALFLAQSLAKSLAQFPTLSSSQSSTPQSQSSPNPSPSSSVQEPTLFPSPGSDPCAVHSLIWVMGTHFSLKDLGSLSFFLGVKTIPTTDGLFLSQHWYIADLLHQYNMHEAKLVTTPLASFSPLHLTSSSPLSDGSAYQRLLSSLQYLALTRPDLYCVELGISSLGSPALFCDNVGATYLSLNPVLHSSMKHIAIDLHFVRDLVDQKILHVSHISSHDQLADGLTKALFAARFSSLRSKIGVADGTSILRGEQIARESKIHSYGKSFTGFVANLLPHEAKKLSEEDGVISVFENTRRKLHTTRSWDFLRMPTSWKLRNPKVESNIIVALMDKGIWVDSPSFSGKGFGPPPPKWKGKCDKGSNFTGCNKKVIGARYYNLDKSFPIEEDPTPADYMGHGTHTSSTAAGVSIHDASLYGIAKGTARGGVPSARIAMYKVCWSGGCTDMDILTGFDDAIHDGVDLISVSIGGLSRDFFEDPIAIGAFHAMKKRISTSWSAGNGGPDLFSVEKVAPWVLTVGASSMDRNFWMFSLEMA</sequence>
<evidence type="ECO:0008006" key="9">
    <source>
        <dbReference type="Google" id="ProtNLM"/>
    </source>
</evidence>
<feature type="domain" description="Inhibitor I9" evidence="6">
    <location>
        <begin position="546"/>
        <end position="598"/>
    </location>
</feature>
<dbReference type="Pfam" id="PF05922">
    <property type="entry name" value="Inhibitor_I9"/>
    <property type="match status" value="1"/>
</dbReference>
<dbReference type="EMBL" id="BPVZ01000123">
    <property type="protein sequence ID" value="GKV37501.1"/>
    <property type="molecule type" value="Genomic_DNA"/>
</dbReference>
<feature type="domain" description="Peptidase S8/S53" evidence="5">
    <location>
        <begin position="621"/>
        <end position="822"/>
    </location>
</feature>
<dbReference type="PROSITE" id="PS51892">
    <property type="entry name" value="SUBTILASE"/>
    <property type="match status" value="1"/>
</dbReference>
<dbReference type="InterPro" id="IPR037045">
    <property type="entry name" value="S8pro/Inhibitor_I9_sf"/>
</dbReference>
<dbReference type="InterPro" id="IPR036852">
    <property type="entry name" value="Peptidase_S8/S53_dom_sf"/>
</dbReference>
<feature type="region of interest" description="Disordered" evidence="4">
    <location>
        <begin position="317"/>
        <end position="348"/>
    </location>
</feature>
<dbReference type="CDD" id="cd04852">
    <property type="entry name" value="Peptidases_S8_3"/>
    <property type="match status" value="1"/>
</dbReference>
<dbReference type="InterPro" id="IPR000209">
    <property type="entry name" value="Peptidase_S8/S53_dom"/>
</dbReference>
<keyword evidence="2" id="KW-0732">Signal</keyword>
<dbReference type="Gene3D" id="3.40.50.200">
    <property type="entry name" value="Peptidase S8/S53 domain"/>
    <property type="match status" value="1"/>
</dbReference>
<feature type="compositionally biased region" description="Polar residues" evidence="4">
    <location>
        <begin position="8"/>
        <end position="23"/>
    </location>
</feature>
<comment type="caution">
    <text evidence="7">The sequence shown here is derived from an EMBL/GenBank/DDBJ whole genome shotgun (WGS) entry which is preliminary data.</text>
</comment>
<comment type="similarity">
    <text evidence="1 3">Belongs to the peptidase S8 family.</text>
</comment>
<evidence type="ECO:0000256" key="4">
    <source>
        <dbReference type="SAM" id="MobiDB-lite"/>
    </source>
</evidence>
<organism evidence="7 8">
    <name type="scientific">Rubroshorea leprosula</name>
    <dbReference type="NCBI Taxonomy" id="152421"/>
    <lineage>
        <taxon>Eukaryota</taxon>
        <taxon>Viridiplantae</taxon>
        <taxon>Streptophyta</taxon>
        <taxon>Embryophyta</taxon>
        <taxon>Tracheophyta</taxon>
        <taxon>Spermatophyta</taxon>
        <taxon>Magnoliopsida</taxon>
        <taxon>eudicotyledons</taxon>
        <taxon>Gunneridae</taxon>
        <taxon>Pentapetalae</taxon>
        <taxon>rosids</taxon>
        <taxon>malvids</taxon>
        <taxon>Malvales</taxon>
        <taxon>Dipterocarpaceae</taxon>
        <taxon>Rubroshorea</taxon>
    </lineage>
</organism>
<evidence type="ECO:0000259" key="5">
    <source>
        <dbReference type="Pfam" id="PF00082"/>
    </source>
</evidence>
<dbReference type="SUPFAM" id="SSF52743">
    <property type="entry name" value="Subtilisin-like"/>
    <property type="match status" value="1"/>
</dbReference>
<protein>
    <recommendedName>
        <fullName evidence="9">Peptidase S8/S53 domain-containing protein</fullName>
    </recommendedName>
</protein>
<dbReference type="Pfam" id="PF00082">
    <property type="entry name" value="Peptidase_S8"/>
    <property type="match status" value="1"/>
</dbReference>
<evidence type="ECO:0000259" key="6">
    <source>
        <dbReference type="Pfam" id="PF05922"/>
    </source>
</evidence>
<evidence type="ECO:0000256" key="1">
    <source>
        <dbReference type="ARBA" id="ARBA00011073"/>
    </source>
</evidence>
<evidence type="ECO:0000256" key="3">
    <source>
        <dbReference type="PROSITE-ProRule" id="PRU01240"/>
    </source>
</evidence>
<dbReference type="AlphaFoldDB" id="A0AAV5LJE5"/>
<dbReference type="GO" id="GO:0004252">
    <property type="term" value="F:serine-type endopeptidase activity"/>
    <property type="evidence" value="ECO:0007669"/>
    <property type="project" value="InterPro"/>
</dbReference>
<evidence type="ECO:0000313" key="7">
    <source>
        <dbReference type="EMBL" id="GKV37501.1"/>
    </source>
</evidence>
<dbReference type="InterPro" id="IPR034197">
    <property type="entry name" value="Peptidases_S8_3"/>
</dbReference>